<keyword evidence="2" id="KW-1185">Reference proteome</keyword>
<protein>
    <submittedName>
        <fullName evidence="1">Uncharacterized protein</fullName>
    </submittedName>
</protein>
<evidence type="ECO:0000313" key="1">
    <source>
        <dbReference type="EMBL" id="KAJ3557076.1"/>
    </source>
</evidence>
<gene>
    <name evidence="1" type="ORF">NM688_g1668</name>
</gene>
<sequence>MTRPKRGASSCTLQGPSAQAADKLLELQTTQWKAAEMHVRHCEEEEKSQQEDAERILAVGPWLSKMQAGNKIRGTVDRSTCYYPDHGRDSIGADAMSNVSKNIKHILEVTTHANHPRSLLNHDHNDDKSDDSPLASSVRKPLSPKSVMKNASRPRKQASKTSTGKDAGKPHVQDCSDDDLELQSWLSDEESHMCRGSSDKDDEEDGDSYRPSEESDDTGRIDKNLEVPRHRSSTGSRFSMLTTSFAAPPPTTTTSTLSDEKGYQHHRSPTADRNEDDNHSDASSVLSSKIGNLPLGPVAGITLPAKTVPTDGHPGHSHGNAEERSRNVKRNSWHQHGIDSESGRDKGKSCRQVTAEAECPHFKDSRKDNYSDNRTNISLYDDQHHEGSYCNQRWHHDDSYLNKSERALHHPSYEDGYRNGEQYRRSEDSYSQRYCSEDNSHNKQHHDNTDRDDRQHCEDADCDDRWHREDAQADRDDRRHHADTDCDNRPRREDTRHDDDYHSDGLRHDDSYWQGDMRTCHSDDRQQHTWAASESSFINCAPSINIKDQQPAIWRVLDKLIQVYIEKMVTEKALYKPDECTAAQLVLIIKTVGSLGFADIAAHLEEDQRFRVQMNAVAESHLGSIRGNLKKTANRFVQSEYNLVARKAGLRVASLLTLCQWIYPSDAGKIPDFKKPFKHDIFAQLLAAYFFNGSDSISSSVAMKFKSSLRDKPDELEIPEAMLGLVCATVALSISDWASGAYLGLQEYDTTLAEEFYSDVMVEFNVMKESSMAKYHRVMHGVYKRVCDLHRGKMSIRVGSRGPSKMEIEKE</sequence>
<proteinExistence type="predicted"/>
<accession>A0ACC1TAZ0</accession>
<dbReference type="EMBL" id="JANHOG010000186">
    <property type="protein sequence ID" value="KAJ3557076.1"/>
    <property type="molecule type" value="Genomic_DNA"/>
</dbReference>
<dbReference type="Proteomes" id="UP001148662">
    <property type="component" value="Unassembled WGS sequence"/>
</dbReference>
<comment type="caution">
    <text evidence="1">The sequence shown here is derived from an EMBL/GenBank/DDBJ whole genome shotgun (WGS) entry which is preliminary data.</text>
</comment>
<evidence type="ECO:0000313" key="2">
    <source>
        <dbReference type="Proteomes" id="UP001148662"/>
    </source>
</evidence>
<name>A0ACC1TAZ0_9APHY</name>
<reference evidence="1" key="1">
    <citation type="submission" date="2022-07" db="EMBL/GenBank/DDBJ databases">
        <title>Genome Sequence of Phlebia brevispora.</title>
        <authorList>
            <person name="Buettner E."/>
        </authorList>
    </citation>
    <scope>NUCLEOTIDE SEQUENCE</scope>
    <source>
        <strain evidence="1">MPL23</strain>
    </source>
</reference>
<organism evidence="1 2">
    <name type="scientific">Phlebia brevispora</name>
    <dbReference type="NCBI Taxonomy" id="194682"/>
    <lineage>
        <taxon>Eukaryota</taxon>
        <taxon>Fungi</taxon>
        <taxon>Dikarya</taxon>
        <taxon>Basidiomycota</taxon>
        <taxon>Agaricomycotina</taxon>
        <taxon>Agaricomycetes</taxon>
        <taxon>Polyporales</taxon>
        <taxon>Meruliaceae</taxon>
        <taxon>Phlebia</taxon>
    </lineage>
</organism>